<sequence>VSLWVQVKADAVGAGQATIKLRTLREALSDYEVGTDELLVLLDEELRQYKAQHVDATQERYNVICDLLELCPEEEIDRCLDRSLHLIRLAEFLCYNDAIGQAECSALDCAQEAVRLLDSITVEWWLSSEKERYTDIKATANLWLFICTLEATAKKATEREERLVRVADPVLEVSVNDLDVEDKHGEDPGLHCHMLFNIASDKQACTPLDRALELWQNLLGGSTLPALNNSQQTLLNIRMMTELYRLIDKPLQALKSCLLQQQLSGWLEDWPGNIMAGCLAARLLLNLDCPQHAQVFVDEVESRMESISKPDDKLSVLEKNVKLTKSQFLYAMGQVEMGFLLLLEILEDPNIWRPSRIWYLLRSRTYTVASLYTNLPGNQLAQSERERLPQLDLRSPLVAVSVAHRLLTGLMQAILGPSFNNTQGSDKPSGTATTSIFIDQGDNVLLKWTVLTELLDVSRHLVSLQAKRGIVLEAKSFCFEALKLTTKLQLTRRCAELLIVKASLEVQRGELEESKHELKQLSFLLESSQEFGATKKAGADFKLKKLRGTAKAASKRSPVAEEEQEKESENQSFIKSVPLSLVHGREPNITGADGISSSPGLAKQKSRLPQVHKAQCACTKCRDVVLSLITAEWFLTQSRMEDALQNDTVSRRFLLAALQQAAALKQRGAAMLHEILAGRPGGWPLLLKNAAFQMTHAVEAAARLELALRGLKVGSFVGVAENVQKGLQVFQSTDLGLADAHDIKANLLIVKAIMMLLQLSLKQDCSVAELFQSSWALNTMITPCEEEPDLPSVNNTETSTSTTVASTGIMKPPPSVQKKKREFPQTPNFGFKTPARSTASRSAIKPSQGFFVLEDSNSPICPVPPCVKAQKKVKTRLRIVTFSDSDEDSELPRHQQVAASNGGSSSAKTTQSQPKKQLKSVETTAKAKGSGRMASAVQQEKPMNDAERKVLRKTKQAGRATVGRGHDAEREELRQGDTDEVWLDLDQSIEVIRALDEDSPLDKRVTRKEEQLIVFVIEFLDRDSGDYLAYKFTMISSRRNEGGKGFQSTARADGSLSLEAARDVLLAALECISHNPSGASYRVLAQLLALHAGDGLRLGDGHSEKGAGLDTAWLHNEGLSVTLRHQMIANVTRKIRKGEGEAVQCAPGSRDGHLQQILPLFNFQPQFAAGMRQRAQEFAEAVDLIPDGVAVCTLSIVNLFPWDLRKIRDVGELVLLTRLERGARPITVRLHPGKDQVGLDWVLAEFDSILKQQAVVSNMTEKKLWWQHRNELDERMQRLLTALEEQVLGCWKGLLLPPVMRSSQLAEVLHEEAEALLKQLLSDKCPHISYELLQVVLSAADSLSKKKLRSLADALCPHEDFLPRLQEAVARIRSTRIAAAAAATASTTQHPGSTVLILDKNLQKLPWENIPLLRASSVTRMPSLAFLLASALSTKYVKSNVFNSKVDVRNTFYLLNPQANLSSTESTFRDWFESEKDWEGVTGKVPTAEKIQEVLTKKDLYIYAGHGAGAQIFKPHAIPRLDCRAVSLLFGCSSGALAMRGTLEASGIALNYIMAGCPCILGNLWDVTDRDIDRYMEALLRTWLSAPPGASISEHMVHARQAPRLKFLIGAAPILYGLPV</sequence>
<dbReference type="OMA" id="YMGMTAS"/>
<evidence type="ECO:0000259" key="6">
    <source>
        <dbReference type="PROSITE" id="PS51700"/>
    </source>
</evidence>
<feature type="region of interest" description="Disordered" evidence="5">
    <location>
        <begin position="787"/>
        <end position="842"/>
    </location>
</feature>
<dbReference type="GO" id="GO:0005634">
    <property type="term" value="C:nucleus"/>
    <property type="evidence" value="ECO:0007669"/>
    <property type="project" value="InterPro"/>
</dbReference>
<dbReference type="PANTHER" id="PTHR12792">
    <property type="entry name" value="EXTRA SPINDLE POLES 1-RELATED"/>
    <property type="match status" value="1"/>
</dbReference>
<feature type="domain" description="Peptidase C50" evidence="6">
    <location>
        <begin position="1448"/>
        <end position="1543"/>
    </location>
</feature>
<dbReference type="Pfam" id="PF03568">
    <property type="entry name" value="Separin_C"/>
    <property type="match status" value="1"/>
</dbReference>
<keyword evidence="4" id="KW-0159">Chromosome partition</keyword>
<dbReference type="GeneTree" id="ENSGT00390000004990"/>
<name>S4RE67_PETMA</name>
<dbReference type="InterPro" id="IPR030397">
    <property type="entry name" value="SEPARIN_core_dom"/>
</dbReference>
<accession>S4RE67</accession>
<evidence type="ECO:0000256" key="2">
    <source>
        <dbReference type="ARBA" id="ARBA00012489"/>
    </source>
</evidence>
<dbReference type="PANTHER" id="PTHR12792:SF0">
    <property type="entry name" value="SEPARIN"/>
    <property type="match status" value="1"/>
</dbReference>
<reference evidence="7" key="1">
    <citation type="submission" date="2025-08" db="UniProtKB">
        <authorList>
            <consortium name="Ensembl"/>
        </authorList>
    </citation>
    <scope>IDENTIFICATION</scope>
</reference>
<feature type="compositionally biased region" description="Low complexity" evidence="5">
    <location>
        <begin position="792"/>
        <end position="807"/>
    </location>
</feature>
<dbReference type="GO" id="GO:0072686">
    <property type="term" value="C:mitotic spindle"/>
    <property type="evidence" value="ECO:0007669"/>
    <property type="project" value="TreeGrafter"/>
</dbReference>
<protein>
    <recommendedName>
        <fullName evidence="2">separase</fullName>
        <ecNumber evidence="2">3.4.22.49</ecNumber>
    </recommendedName>
</protein>
<dbReference type="GO" id="GO:0006508">
    <property type="term" value="P:proteolysis"/>
    <property type="evidence" value="ECO:0007669"/>
    <property type="project" value="InterPro"/>
</dbReference>
<keyword evidence="3" id="KW-0378">Hydrolase</keyword>
<organism evidence="7">
    <name type="scientific">Petromyzon marinus</name>
    <name type="common">Sea lamprey</name>
    <dbReference type="NCBI Taxonomy" id="7757"/>
    <lineage>
        <taxon>Eukaryota</taxon>
        <taxon>Metazoa</taxon>
        <taxon>Chordata</taxon>
        <taxon>Craniata</taxon>
        <taxon>Vertebrata</taxon>
        <taxon>Cyclostomata</taxon>
        <taxon>Hyperoartia</taxon>
        <taxon>Petromyzontiformes</taxon>
        <taxon>Petromyzontidae</taxon>
        <taxon>Petromyzon</taxon>
    </lineage>
</organism>
<comment type="catalytic activity">
    <reaction evidence="1">
        <text>All bonds known to be hydrolyzed by this endopeptidase have arginine in P1 and an acidic residue in P4. P6 is often occupied by an acidic residue or by a hydroxy-amino-acid residue, the phosphorylation of which enhances cleavage.</text>
        <dbReference type="EC" id="3.4.22.49"/>
    </reaction>
</comment>
<dbReference type="GO" id="GO:0051307">
    <property type="term" value="P:meiotic chromosome separation"/>
    <property type="evidence" value="ECO:0007669"/>
    <property type="project" value="TreeGrafter"/>
</dbReference>
<evidence type="ECO:0000256" key="5">
    <source>
        <dbReference type="SAM" id="MobiDB-lite"/>
    </source>
</evidence>
<feature type="compositionally biased region" description="Polar residues" evidence="5">
    <location>
        <begin position="897"/>
        <end position="923"/>
    </location>
</feature>
<dbReference type="GO" id="GO:0004197">
    <property type="term" value="F:cysteine-type endopeptidase activity"/>
    <property type="evidence" value="ECO:0007669"/>
    <property type="project" value="InterPro"/>
</dbReference>
<dbReference type="GO" id="GO:0005813">
    <property type="term" value="C:centrosome"/>
    <property type="evidence" value="ECO:0007669"/>
    <property type="project" value="TreeGrafter"/>
</dbReference>
<evidence type="ECO:0000256" key="4">
    <source>
        <dbReference type="ARBA" id="ARBA00022829"/>
    </source>
</evidence>
<dbReference type="Ensembl" id="ENSPMAT00000003513.1">
    <property type="protein sequence ID" value="ENSPMAP00000003499.1"/>
    <property type="gene ID" value="ENSPMAG00000003160.1"/>
</dbReference>
<dbReference type="InterPro" id="IPR005314">
    <property type="entry name" value="Peptidase_C50"/>
</dbReference>
<dbReference type="EC" id="3.4.22.49" evidence="2"/>
<dbReference type="HOGENOM" id="CLU_001558_0_0_1"/>
<evidence type="ECO:0000256" key="1">
    <source>
        <dbReference type="ARBA" id="ARBA00000451"/>
    </source>
</evidence>
<feature type="region of interest" description="Disordered" evidence="5">
    <location>
        <begin position="884"/>
        <end position="975"/>
    </location>
</feature>
<evidence type="ECO:0000256" key="3">
    <source>
        <dbReference type="ARBA" id="ARBA00022801"/>
    </source>
</evidence>
<evidence type="ECO:0000313" key="7">
    <source>
        <dbReference type="Ensembl" id="ENSPMAP00000003499.1"/>
    </source>
</evidence>
<dbReference type="STRING" id="7757.ENSPMAP00000003499"/>
<proteinExistence type="predicted"/>
<feature type="region of interest" description="Disordered" evidence="5">
    <location>
        <begin position="552"/>
        <end position="571"/>
    </location>
</feature>
<dbReference type="PROSITE" id="PS51700">
    <property type="entry name" value="SEPARIN"/>
    <property type="match status" value="1"/>
</dbReference>
<feature type="compositionally biased region" description="Basic and acidic residues" evidence="5">
    <location>
        <begin position="964"/>
        <end position="975"/>
    </location>
</feature>
<reference evidence="7" key="2">
    <citation type="submission" date="2025-09" db="UniProtKB">
        <authorList>
            <consortium name="Ensembl"/>
        </authorList>
    </citation>
    <scope>IDENTIFICATION</scope>
</reference>
<dbReference type="GO" id="GO:0005737">
    <property type="term" value="C:cytoplasm"/>
    <property type="evidence" value="ECO:0007669"/>
    <property type="project" value="TreeGrafter"/>
</dbReference>